<dbReference type="Pfam" id="PF00156">
    <property type="entry name" value="Pribosyltran"/>
    <property type="match status" value="1"/>
</dbReference>
<comment type="caution">
    <text evidence="3">The sequence shown here is derived from an EMBL/GenBank/DDBJ whole genome shotgun (WGS) entry which is preliminary data.</text>
</comment>
<dbReference type="InterPro" id="IPR051910">
    <property type="entry name" value="ComF/GntX_DNA_util-trans"/>
</dbReference>
<evidence type="ECO:0000256" key="1">
    <source>
        <dbReference type="ARBA" id="ARBA00008007"/>
    </source>
</evidence>
<evidence type="ECO:0000313" key="4">
    <source>
        <dbReference type="Proteomes" id="UP001266099"/>
    </source>
</evidence>
<evidence type="ECO:0000313" key="3">
    <source>
        <dbReference type="EMBL" id="MDR6940008.1"/>
    </source>
</evidence>
<feature type="domain" description="Phosphoribosyltransferase" evidence="2">
    <location>
        <begin position="226"/>
        <end position="270"/>
    </location>
</feature>
<dbReference type="RefSeq" id="WP_309957148.1">
    <property type="nucleotide sequence ID" value="NZ_JAVDUJ010000001.1"/>
</dbReference>
<dbReference type="InterPro" id="IPR000836">
    <property type="entry name" value="PRTase_dom"/>
</dbReference>
<proteinExistence type="inferred from homology"/>
<dbReference type="PANTHER" id="PTHR47505">
    <property type="entry name" value="DNA UTILIZATION PROTEIN YHGH"/>
    <property type="match status" value="1"/>
</dbReference>
<dbReference type="SUPFAM" id="SSF53271">
    <property type="entry name" value="PRTase-like"/>
    <property type="match status" value="1"/>
</dbReference>
<evidence type="ECO:0000259" key="2">
    <source>
        <dbReference type="Pfam" id="PF00156"/>
    </source>
</evidence>
<comment type="similarity">
    <text evidence="1">Belongs to the ComF/GntX family.</text>
</comment>
<dbReference type="InterPro" id="IPR029057">
    <property type="entry name" value="PRTase-like"/>
</dbReference>
<dbReference type="CDD" id="cd06223">
    <property type="entry name" value="PRTases_typeI"/>
    <property type="match status" value="1"/>
</dbReference>
<organism evidence="3 4">
    <name type="scientific">Arcanobacterium hippocoleae</name>
    <dbReference type="NCBI Taxonomy" id="149017"/>
    <lineage>
        <taxon>Bacteria</taxon>
        <taxon>Bacillati</taxon>
        <taxon>Actinomycetota</taxon>
        <taxon>Actinomycetes</taxon>
        <taxon>Actinomycetales</taxon>
        <taxon>Actinomycetaceae</taxon>
        <taxon>Arcanobacterium</taxon>
    </lineage>
</organism>
<dbReference type="Gene3D" id="3.40.50.2020">
    <property type="match status" value="1"/>
</dbReference>
<reference evidence="3 4" key="1">
    <citation type="submission" date="2023-07" db="EMBL/GenBank/DDBJ databases">
        <title>Sequencing the genomes of 1000 actinobacteria strains.</title>
        <authorList>
            <person name="Klenk H.-P."/>
        </authorList>
    </citation>
    <scope>NUCLEOTIDE SEQUENCE [LARGE SCALE GENOMIC DNA]</scope>
    <source>
        <strain evidence="3 4">DSM 15539</strain>
    </source>
</reference>
<dbReference type="Proteomes" id="UP001266099">
    <property type="component" value="Unassembled WGS sequence"/>
</dbReference>
<keyword evidence="4" id="KW-1185">Reference proteome</keyword>
<dbReference type="PANTHER" id="PTHR47505:SF1">
    <property type="entry name" value="DNA UTILIZATION PROTEIN YHGH"/>
    <property type="match status" value="1"/>
</dbReference>
<sequence>MSMIAKLTRNILDLVFPCACVICGKADAELCSSCQEKIVPNWQRVDAGASYLTTPVPQESIVPNNFRLNLGGRSFPESDFRAIFPVYTPYRYRGTVKELIVSWKHTNLRDLERQILRLWDADLRQLQQMLAAADMDLRSLFPQLDCTREMIVVNAPSGFRRRYDGQLIAWKLALTLAAVFAAQPQDALRKKLHFKRSLSRFLRHLCTQQYAVANLSLRHEKIADSYAVLDLQGKQVLLVDDVLTTGATLLGSARAVTAAGGIVIGAICFANAVFNENSCSKVL</sequence>
<gene>
    <name evidence="3" type="ORF">J2S36_001551</name>
</gene>
<name>A0ABU1T3Q6_9ACTO</name>
<accession>A0ABU1T3Q6</accession>
<protein>
    <submittedName>
        <fullName evidence="3">Amidophosphoribosyltransferase</fullName>
    </submittedName>
</protein>
<dbReference type="EMBL" id="JAVDUJ010000001">
    <property type="protein sequence ID" value="MDR6940008.1"/>
    <property type="molecule type" value="Genomic_DNA"/>
</dbReference>